<reference evidence="6 7" key="1">
    <citation type="submission" date="2021-05" db="EMBL/GenBank/DDBJ databases">
        <title>Genetic and Functional Diversity in Clade A Lucinid endosymbionts from the Bahamas.</title>
        <authorList>
            <person name="Giani N.M."/>
            <person name="Engel A.S."/>
            <person name="Campbell B.J."/>
        </authorList>
    </citation>
    <scope>NUCLEOTIDE SEQUENCE [LARGE SCALE GENOMIC DNA]</scope>
    <source>
        <strain evidence="6">LUC16012Gg_MoonRockCtena</strain>
    </source>
</reference>
<dbReference type="PANTHER" id="PTHR43630">
    <property type="entry name" value="POLY-BETA-1,6-N-ACETYL-D-GLUCOSAMINE SYNTHASE"/>
    <property type="match status" value="1"/>
</dbReference>
<sequence length="352" mass="40060">MIALNKLYKNKIETISDDYEPTISIITPVYNEESVIKEKIENSLALIYPEEKFEIIFVSDGSTDNTEGIIKSFDDPKIKLVRTLQRLGKANALNTGLSEVKNEIIVFTDASIMLEEDALVEISTPFQDNRVGCVSGEDYISEAEGEGLYGKYELWLRRLESETGSIVGASGSFYAQRSSTCNEFLEGVAPDFLSVLETVEAGYRAISSATAVGYMSCLKNPTDEYKRKVRTLTRGMAALKHKLNLLNPVKYGLFSVYIISHKIFRWMVPTFLLLLYVSNYFLLGSAFFDLFFYAQTIFYISALLAYKNIFQVHQYTPFKISLFFCIANVAILDAMYKFFQGQRQEIWEPTKR</sequence>
<dbReference type="GO" id="GO:0016757">
    <property type="term" value="F:glycosyltransferase activity"/>
    <property type="evidence" value="ECO:0007669"/>
    <property type="project" value="UniProtKB-KW"/>
</dbReference>
<dbReference type="Proteomes" id="UP000770889">
    <property type="component" value="Unassembled WGS sequence"/>
</dbReference>
<keyword evidence="2" id="KW-0328">Glycosyltransferase</keyword>
<evidence type="ECO:0000256" key="2">
    <source>
        <dbReference type="ARBA" id="ARBA00022676"/>
    </source>
</evidence>
<organism evidence="6 7">
    <name type="scientific">Candidatus Thiodiazotropha taylori</name>
    <dbReference type="NCBI Taxonomy" id="2792791"/>
    <lineage>
        <taxon>Bacteria</taxon>
        <taxon>Pseudomonadati</taxon>
        <taxon>Pseudomonadota</taxon>
        <taxon>Gammaproteobacteria</taxon>
        <taxon>Chromatiales</taxon>
        <taxon>Sedimenticolaceae</taxon>
        <taxon>Candidatus Thiodiazotropha</taxon>
    </lineage>
</organism>
<feature type="transmembrane region" description="Helical" evidence="4">
    <location>
        <begin position="318"/>
        <end position="336"/>
    </location>
</feature>
<dbReference type="PANTHER" id="PTHR43630:SF1">
    <property type="entry name" value="POLY-BETA-1,6-N-ACETYL-D-GLUCOSAMINE SYNTHASE"/>
    <property type="match status" value="1"/>
</dbReference>
<dbReference type="CDD" id="cd06439">
    <property type="entry name" value="CESA_like_1"/>
    <property type="match status" value="1"/>
</dbReference>
<feature type="transmembrane region" description="Helical" evidence="4">
    <location>
        <begin position="263"/>
        <end position="283"/>
    </location>
</feature>
<dbReference type="InterPro" id="IPR029044">
    <property type="entry name" value="Nucleotide-diphossugar_trans"/>
</dbReference>
<evidence type="ECO:0000256" key="4">
    <source>
        <dbReference type="SAM" id="Phobius"/>
    </source>
</evidence>
<keyword evidence="4" id="KW-0472">Membrane</keyword>
<proteinExistence type="inferred from homology"/>
<evidence type="ECO:0000256" key="3">
    <source>
        <dbReference type="ARBA" id="ARBA00022679"/>
    </source>
</evidence>
<keyword evidence="3" id="KW-0808">Transferase</keyword>
<name>A0A944M6V5_9GAMM</name>
<dbReference type="SUPFAM" id="SSF53448">
    <property type="entry name" value="Nucleotide-diphospho-sugar transferases"/>
    <property type="match status" value="1"/>
</dbReference>
<comment type="caution">
    <text evidence="6">The sequence shown here is derived from an EMBL/GenBank/DDBJ whole genome shotgun (WGS) entry which is preliminary data.</text>
</comment>
<dbReference type="Gene3D" id="3.90.550.10">
    <property type="entry name" value="Spore Coat Polysaccharide Biosynthesis Protein SpsA, Chain A"/>
    <property type="match status" value="1"/>
</dbReference>
<dbReference type="AlphaFoldDB" id="A0A944M6V5"/>
<accession>A0A944M6V5</accession>
<dbReference type="Pfam" id="PF00535">
    <property type="entry name" value="Glycos_transf_2"/>
    <property type="match status" value="1"/>
</dbReference>
<evidence type="ECO:0000259" key="5">
    <source>
        <dbReference type="Pfam" id="PF00535"/>
    </source>
</evidence>
<dbReference type="EMBL" id="JAHHGM010000004">
    <property type="protein sequence ID" value="MBT2988536.1"/>
    <property type="molecule type" value="Genomic_DNA"/>
</dbReference>
<evidence type="ECO:0000313" key="6">
    <source>
        <dbReference type="EMBL" id="MBT2988536.1"/>
    </source>
</evidence>
<evidence type="ECO:0000256" key="1">
    <source>
        <dbReference type="ARBA" id="ARBA00006739"/>
    </source>
</evidence>
<dbReference type="InterPro" id="IPR001173">
    <property type="entry name" value="Glyco_trans_2-like"/>
</dbReference>
<keyword evidence="4" id="KW-1133">Transmembrane helix</keyword>
<gene>
    <name evidence="6" type="ORF">KME65_06185</name>
</gene>
<feature type="domain" description="Glycosyltransferase 2-like" evidence="5">
    <location>
        <begin position="24"/>
        <end position="144"/>
    </location>
</feature>
<evidence type="ECO:0000313" key="7">
    <source>
        <dbReference type="Proteomes" id="UP000770889"/>
    </source>
</evidence>
<keyword evidence="4" id="KW-0812">Transmembrane</keyword>
<comment type="similarity">
    <text evidence="1">Belongs to the glycosyltransferase 2 family.</text>
</comment>
<protein>
    <submittedName>
        <fullName evidence="6">Glycosyltransferase family 2 protein</fullName>
    </submittedName>
</protein>